<proteinExistence type="predicted"/>
<evidence type="ECO:0000259" key="1">
    <source>
        <dbReference type="Pfam" id="PF02954"/>
    </source>
</evidence>
<organism evidence="2 3">
    <name type="scientific">Vibrio splendidus</name>
    <dbReference type="NCBI Taxonomy" id="29497"/>
    <lineage>
        <taxon>Bacteria</taxon>
        <taxon>Pseudomonadati</taxon>
        <taxon>Pseudomonadota</taxon>
        <taxon>Gammaproteobacteria</taxon>
        <taxon>Vibrionales</taxon>
        <taxon>Vibrionaceae</taxon>
        <taxon>Vibrio</taxon>
    </lineage>
</organism>
<dbReference type="InterPro" id="IPR009057">
    <property type="entry name" value="Homeodomain-like_sf"/>
</dbReference>
<reference evidence="2 3" key="1">
    <citation type="submission" date="2024-06" db="EMBL/GenBank/DDBJ databases">
        <authorList>
            <person name="Steensen K."/>
            <person name="Seneca J."/>
            <person name="Bartlau N."/>
            <person name="Yu A.X."/>
            <person name="Polz M.F."/>
        </authorList>
    </citation>
    <scope>NUCLEOTIDE SEQUENCE [LARGE SCALE GENOMIC DNA]</scope>
    <source>
        <strain evidence="2 3">1F145</strain>
    </source>
</reference>
<protein>
    <submittedName>
        <fullName evidence="2">Helix-turn-helix domain-containing protein</fullName>
    </submittedName>
</protein>
<dbReference type="Proteomes" id="UP001569200">
    <property type="component" value="Unassembled WGS sequence"/>
</dbReference>
<feature type="domain" description="DNA binding HTH" evidence="1">
    <location>
        <begin position="21"/>
        <end position="46"/>
    </location>
</feature>
<dbReference type="Pfam" id="PF02954">
    <property type="entry name" value="HTH_8"/>
    <property type="match status" value="1"/>
</dbReference>
<dbReference type="RefSeq" id="WP_371691492.1">
    <property type="nucleotide sequence ID" value="NZ_JBGOOW010000079.1"/>
</dbReference>
<gene>
    <name evidence="2" type="ORF">ACED33_25510</name>
</gene>
<evidence type="ECO:0000313" key="2">
    <source>
        <dbReference type="EMBL" id="MEZ8184024.1"/>
    </source>
</evidence>
<feature type="non-terminal residue" evidence="2">
    <location>
        <position position="1"/>
    </location>
</feature>
<dbReference type="InterPro" id="IPR002197">
    <property type="entry name" value="HTH_Fis"/>
</dbReference>
<dbReference type="EMBL" id="JBGOOW010000079">
    <property type="protein sequence ID" value="MEZ8184024.1"/>
    <property type="molecule type" value="Genomic_DNA"/>
</dbReference>
<sequence length="53" mass="5992">PDMSWVTPAVFEILFTELVTHTRGNQSKAARVLGINRGNFTKKLNQITTREFG</sequence>
<keyword evidence="3" id="KW-1185">Reference proteome</keyword>
<dbReference type="SUPFAM" id="SSF46689">
    <property type="entry name" value="Homeodomain-like"/>
    <property type="match status" value="1"/>
</dbReference>
<dbReference type="Gene3D" id="1.10.10.60">
    <property type="entry name" value="Homeodomain-like"/>
    <property type="match status" value="1"/>
</dbReference>
<accession>A0ABV4M023</accession>
<dbReference type="PRINTS" id="PR01590">
    <property type="entry name" value="HTHFIS"/>
</dbReference>
<comment type="caution">
    <text evidence="2">The sequence shown here is derived from an EMBL/GenBank/DDBJ whole genome shotgun (WGS) entry which is preliminary data.</text>
</comment>
<name>A0ABV4M023_VIBSP</name>
<evidence type="ECO:0000313" key="3">
    <source>
        <dbReference type="Proteomes" id="UP001569200"/>
    </source>
</evidence>